<evidence type="ECO:0008006" key="3">
    <source>
        <dbReference type="Google" id="ProtNLM"/>
    </source>
</evidence>
<evidence type="ECO:0000313" key="1">
    <source>
        <dbReference type="EMBL" id="NEW32200.1"/>
    </source>
</evidence>
<dbReference type="AlphaFoldDB" id="A0A6P1CI23"/>
<protein>
    <recommendedName>
        <fullName evidence="3">LLM class flavin-dependent oxidoreductase</fullName>
    </recommendedName>
</protein>
<evidence type="ECO:0000313" key="2">
    <source>
        <dbReference type="Proteomes" id="UP000471166"/>
    </source>
</evidence>
<dbReference type="RefSeq" id="WP_048833711.1">
    <property type="nucleotide sequence ID" value="NZ_AP026979.1"/>
</dbReference>
<name>A0A6P1CI23_9NOCA</name>
<gene>
    <name evidence="1" type="ORF">GV791_06440</name>
</gene>
<proteinExistence type="predicted"/>
<comment type="caution">
    <text evidence="1">The sequence shown here is derived from an EMBL/GenBank/DDBJ whole genome shotgun (WGS) entry which is preliminary data.</text>
</comment>
<dbReference type="EMBL" id="JAAGVB010000007">
    <property type="protein sequence ID" value="NEW32200.1"/>
    <property type="molecule type" value="Genomic_DNA"/>
</dbReference>
<sequence>MRHRITALAWIDPDVSIEYSAEVVQVRRLARRLGYHLVWPAIGSVLPLVDQMRAAEVDALITPAPNHLDPLTLHSLMELGDVETVWPRLSFARWSTIGGRG</sequence>
<accession>A0A6P1CI23</accession>
<reference evidence="1 2" key="1">
    <citation type="submission" date="2020-01" db="EMBL/GenBank/DDBJ databases">
        <title>Genetics and antimicrobial susceptibilities of Nocardia species isolated from the soil; a comparison with species isolated from humans.</title>
        <authorList>
            <person name="Carrasco G."/>
            <person name="Monzon S."/>
            <person name="Sansegundo M."/>
            <person name="Garcia E."/>
            <person name="Garrido N."/>
            <person name="Medina M.J."/>
            <person name="Villalon P."/>
            <person name="Ramirez-Arocha A.C."/>
            <person name="Jimenez P."/>
            <person name="Cuesta I."/>
            <person name="Valdezate S."/>
        </authorList>
    </citation>
    <scope>NUCLEOTIDE SEQUENCE [LARGE SCALE GENOMIC DNA]</scope>
    <source>
        <strain evidence="1 2">CNM20110626</strain>
    </source>
</reference>
<organism evidence="1 2">
    <name type="scientific">Nocardia cyriacigeorgica</name>
    <dbReference type="NCBI Taxonomy" id="135487"/>
    <lineage>
        <taxon>Bacteria</taxon>
        <taxon>Bacillati</taxon>
        <taxon>Actinomycetota</taxon>
        <taxon>Actinomycetes</taxon>
        <taxon>Mycobacteriales</taxon>
        <taxon>Nocardiaceae</taxon>
        <taxon>Nocardia</taxon>
    </lineage>
</organism>
<dbReference type="Proteomes" id="UP000471166">
    <property type="component" value="Unassembled WGS sequence"/>
</dbReference>